<dbReference type="EMBL" id="FMZV01000001">
    <property type="protein sequence ID" value="SDC18657.1"/>
    <property type="molecule type" value="Genomic_DNA"/>
</dbReference>
<sequence>MKPFPYDLTGPIGSAATLGLIVLQSDETVEQDFRRLFASPDVALHFTRIPSGTDVTPETLAEMEQELPSAAGLLPPSARFGSVGYACTSGSTMIGPERVGELIKGACHTQATTNPLTAARAALRALGITRLGIVSPYVASVAEPVRRALAEAGVEAPETLSFGESTEARVARIAPASIRAAALDLGRRSGIDGVFLSCTNLRSLDVIDDIEAELGLPVLSSNQVLAWHMAAQAGLPLSGPGRLWQTPAA</sequence>
<dbReference type="InterPro" id="IPR026286">
    <property type="entry name" value="MaiA/AMDase"/>
</dbReference>
<dbReference type="PIRSF" id="PIRSF015736">
    <property type="entry name" value="MI"/>
    <property type="match status" value="1"/>
</dbReference>
<dbReference type="Gene3D" id="3.40.50.12500">
    <property type="match status" value="1"/>
</dbReference>
<gene>
    <name evidence="1" type="ORF">SAMN04488239_101370</name>
</gene>
<proteinExistence type="predicted"/>
<organism evidence="1 2">
    <name type="scientific">Ruegeria marina</name>
    <dbReference type="NCBI Taxonomy" id="639004"/>
    <lineage>
        <taxon>Bacteria</taxon>
        <taxon>Pseudomonadati</taxon>
        <taxon>Pseudomonadota</taxon>
        <taxon>Alphaproteobacteria</taxon>
        <taxon>Rhodobacterales</taxon>
        <taxon>Roseobacteraceae</taxon>
        <taxon>Ruegeria</taxon>
    </lineage>
</organism>
<name>A0A1G6JJ12_9RHOB</name>
<keyword evidence="1" id="KW-0413">Isomerase</keyword>
<accession>A0A1G6JJ12</accession>
<dbReference type="STRING" id="639004.SAMN04488239_101370"/>
<evidence type="ECO:0000313" key="1">
    <source>
        <dbReference type="EMBL" id="SDC18657.1"/>
    </source>
</evidence>
<dbReference type="Pfam" id="PF17645">
    <property type="entry name" value="Amdase"/>
    <property type="match status" value="1"/>
</dbReference>
<evidence type="ECO:0000313" key="2">
    <source>
        <dbReference type="Proteomes" id="UP000199628"/>
    </source>
</evidence>
<protein>
    <submittedName>
        <fullName evidence="1">Maleate isomerase</fullName>
    </submittedName>
</protein>
<keyword evidence="2" id="KW-1185">Reference proteome</keyword>
<dbReference type="InterPro" id="IPR053714">
    <property type="entry name" value="Iso_Racemase_Enz_sf"/>
</dbReference>
<dbReference type="RefSeq" id="WP_093027099.1">
    <property type="nucleotide sequence ID" value="NZ_FMZV01000001.1"/>
</dbReference>
<dbReference type="PANTHER" id="PTHR40267:SF1">
    <property type="entry name" value="BLR3294 PROTEIN"/>
    <property type="match status" value="1"/>
</dbReference>
<reference evidence="2" key="1">
    <citation type="submission" date="2016-10" db="EMBL/GenBank/DDBJ databases">
        <authorList>
            <person name="Varghese N."/>
            <person name="Submissions S."/>
        </authorList>
    </citation>
    <scope>NUCLEOTIDE SEQUENCE [LARGE SCALE GENOMIC DNA]</scope>
    <source>
        <strain evidence="2">CGMCC 1.9108</strain>
    </source>
</reference>
<dbReference type="OrthoDB" id="9816064at2"/>
<dbReference type="Proteomes" id="UP000199628">
    <property type="component" value="Unassembled WGS sequence"/>
</dbReference>
<dbReference type="GO" id="GO:0016853">
    <property type="term" value="F:isomerase activity"/>
    <property type="evidence" value="ECO:0007669"/>
    <property type="project" value="UniProtKB-KW"/>
</dbReference>
<dbReference type="AlphaFoldDB" id="A0A1G6JJ12"/>
<dbReference type="PANTHER" id="PTHR40267">
    <property type="entry name" value="BLR3294 PROTEIN"/>
    <property type="match status" value="1"/>
</dbReference>